<dbReference type="InterPro" id="IPR011059">
    <property type="entry name" value="Metal-dep_hydrolase_composite"/>
</dbReference>
<comment type="caution">
    <text evidence="2">The sequence shown here is derived from an EMBL/GenBank/DDBJ whole genome shotgun (WGS) entry which is preliminary data.</text>
</comment>
<dbReference type="RefSeq" id="WP_144750130.1">
    <property type="nucleotide sequence ID" value="NZ_VMNW02000074.1"/>
</dbReference>
<dbReference type="PANTHER" id="PTHR43135:SF3">
    <property type="entry name" value="ALPHA-D-RIBOSE 1-METHYLPHOSPHONATE 5-TRIPHOSPHATE DIPHOSPHATASE"/>
    <property type="match status" value="1"/>
</dbReference>
<dbReference type="AlphaFoldDB" id="A0A5N0UUW9"/>
<dbReference type="SUPFAM" id="SSF51338">
    <property type="entry name" value="Composite domain of metallo-dependent hydrolases"/>
    <property type="match status" value="1"/>
</dbReference>
<sequence>MAMRIAVRAERLFDGSRMLADPVLVLDGTRIAGVDYDFPPPPDALVVDLPGATLLPGLIDTHLHLAFDASPDPVAALATRDDDAALRAMGVAARRALRAGVTTVRDLGDRGYLALTMRDRPGHLPTILASGPPITVPGGHCHYLGGAVAPGGIRAAVREHAERGVDVIKIMASGGTYTPGTRQEDPQFEPGEIRAAVEEAHQHGLPVTVHAHATKSIVDAVDAGVDGIEHVSFWSADGVDVPPPELIRRIARQRIVVGATMGIRPVPGVQPPAKVARRLPLIHANLHRLVKADARLVAGSDGGLSPLKPHDVLPRALPLLVRIGYRPAQALRVLTEVAAEACGLAGRKGRLARGFDADVLAVDGDPIEDPAALCRVRAVFAMGSRIAAGVPPPG</sequence>
<evidence type="ECO:0000313" key="3">
    <source>
        <dbReference type="Proteomes" id="UP000319769"/>
    </source>
</evidence>
<accession>A0A5N0UUW9</accession>
<dbReference type="GO" id="GO:0016810">
    <property type="term" value="F:hydrolase activity, acting on carbon-nitrogen (but not peptide) bonds"/>
    <property type="evidence" value="ECO:0007669"/>
    <property type="project" value="InterPro"/>
</dbReference>
<dbReference type="InterPro" id="IPR006680">
    <property type="entry name" value="Amidohydro-rel"/>
</dbReference>
<proteinExistence type="predicted"/>
<reference evidence="2" key="1">
    <citation type="submission" date="2019-09" db="EMBL/GenBank/DDBJ databases">
        <authorList>
            <person name="Teo W.F.A."/>
            <person name="Duangmal K."/>
        </authorList>
    </citation>
    <scope>NUCLEOTIDE SEQUENCE [LARGE SCALE GENOMIC DNA]</scope>
    <source>
        <strain evidence="2">K81G1</strain>
    </source>
</reference>
<dbReference type="Gene3D" id="3.20.20.140">
    <property type="entry name" value="Metal-dependent hydrolases"/>
    <property type="match status" value="1"/>
</dbReference>
<dbReference type="CDD" id="cd01299">
    <property type="entry name" value="Met_dep_hydrolase_A"/>
    <property type="match status" value="1"/>
</dbReference>
<evidence type="ECO:0000313" key="2">
    <source>
        <dbReference type="EMBL" id="KAA9153610.1"/>
    </source>
</evidence>
<evidence type="ECO:0000259" key="1">
    <source>
        <dbReference type="Pfam" id="PF01979"/>
    </source>
</evidence>
<name>A0A5N0UUW9_9PSEU</name>
<dbReference type="Gene3D" id="2.30.40.10">
    <property type="entry name" value="Urease, subunit C, domain 1"/>
    <property type="match status" value="1"/>
</dbReference>
<dbReference type="OrthoDB" id="3514520at2"/>
<dbReference type="EMBL" id="VMNW02000074">
    <property type="protein sequence ID" value="KAA9153610.1"/>
    <property type="molecule type" value="Genomic_DNA"/>
</dbReference>
<dbReference type="Proteomes" id="UP000319769">
    <property type="component" value="Unassembled WGS sequence"/>
</dbReference>
<dbReference type="InterPro" id="IPR057744">
    <property type="entry name" value="OTAase-like"/>
</dbReference>
<dbReference type="InterPro" id="IPR051781">
    <property type="entry name" value="Metallo-dep_Hydrolase"/>
</dbReference>
<gene>
    <name evidence="2" type="ORF">FPZ12_034080</name>
</gene>
<dbReference type="InterPro" id="IPR032466">
    <property type="entry name" value="Metal_Hydrolase"/>
</dbReference>
<dbReference type="PANTHER" id="PTHR43135">
    <property type="entry name" value="ALPHA-D-RIBOSE 1-METHYLPHOSPHONATE 5-TRIPHOSPHATE DIPHOSPHATASE"/>
    <property type="match status" value="1"/>
</dbReference>
<feature type="domain" description="Amidohydrolase-related" evidence="1">
    <location>
        <begin position="53"/>
        <end position="383"/>
    </location>
</feature>
<keyword evidence="3" id="KW-1185">Reference proteome</keyword>
<protein>
    <submittedName>
        <fullName evidence="2">Amidohydrolase family protein</fullName>
    </submittedName>
</protein>
<dbReference type="SUPFAM" id="SSF51556">
    <property type="entry name" value="Metallo-dependent hydrolases"/>
    <property type="match status" value="1"/>
</dbReference>
<dbReference type="Pfam" id="PF01979">
    <property type="entry name" value="Amidohydro_1"/>
    <property type="match status" value="1"/>
</dbReference>
<organism evidence="2 3">
    <name type="scientific">Amycolatopsis acidicola</name>
    <dbReference type="NCBI Taxonomy" id="2596893"/>
    <lineage>
        <taxon>Bacteria</taxon>
        <taxon>Bacillati</taxon>
        <taxon>Actinomycetota</taxon>
        <taxon>Actinomycetes</taxon>
        <taxon>Pseudonocardiales</taxon>
        <taxon>Pseudonocardiaceae</taxon>
        <taxon>Amycolatopsis</taxon>
    </lineage>
</organism>